<accession>A0ABD3MIV4</accession>
<keyword evidence="4" id="KW-1185">Reference proteome</keyword>
<evidence type="ECO:0000313" key="4">
    <source>
        <dbReference type="Proteomes" id="UP001530293"/>
    </source>
</evidence>
<dbReference type="Proteomes" id="UP001530293">
    <property type="component" value="Unassembled WGS sequence"/>
</dbReference>
<comment type="caution">
    <text evidence="3">The sequence shown here is derived from an EMBL/GenBank/DDBJ whole genome shotgun (WGS) entry which is preliminary data.</text>
</comment>
<dbReference type="PANTHER" id="PTHR32385">
    <property type="entry name" value="MANNOSYL PHOSPHORYLINOSITOL CERAMIDE SYNTHASE"/>
    <property type="match status" value="1"/>
</dbReference>
<sequence>MTIMAVVRRASRKSEPNINVQPRGASSRRFSAFGISGGGVEYDAHHRRHRYWCCRSRQQYTVVATTATPMQPLSPTTVSLHQRESFRRLWNRFIYLIKRSNPIHVAIIGVICITTSTYLIHWLLVLELGPRGSIKGGNIGNFWDQNLRDYIRYKTIMKWREEVRSELHIPIVHGGKEGALHEPWFYPLDVIIRTRPNSAVVEMLLREKRRLQLLDSLIRNADNILERCSENQQYTVHIPTTVVQLQPSYMQRELPPYWMARSDSLDLGFLDVTQSDIDPLLLQSMMRSCQEPNRKFSDLQCFGHSVGGLQLGDSRRLHIFRPHINTILTLMRPSQTNPLHEKLSGGTCHSRVGYAVFSNAPTPDVQLRKSSAISNRISTAFAAFPPNHFAYLCIPPSEHSIGISPYDQANHEISFQSTFANKLITEIESRDTNDTIGAIWGLATLTCDFSDGSDDTITNCCNRVSVSILNSIDAEEILQHLKDEGGHHYLIFTAPKLIPPKVSNDFSNESSAVSVKVTEMKNNNNKSPRRHKESIQTRLRNEWSCEPSWLCNRCLQTPMYGSFSKCASTCGECVANSICSEDDTNSSPVEVYVQVTGAHYSTLTTSENVVTNEPQPYRIPRIIHQTYFEEITMEKYPQLFRLQNTWRASGWEYRFYTDDTAREFILSNYPSRFVSVFDSLASGAYKADFFRYLVLYQVGGVYVDVDVMLDTNLDTFLTPDLAFFTPMDAVGAYADEQFCLWNGLLGSAPAHPALANVIEWMVNLVSNRGDMYDMERNVCKFSTADRMENWKVRIEPGLMLSGPCALGLAVNNALGNEPLSTFTHGLIKKFNGKKVEGLESAAIGNVMILAADKSDLGAFRFSDSERNVIIASTDLPGLSKAPIFYETSQNLRSGKTAILQKPHYSISTKGQQLWGTHDVYTDDLVEEEVITLKVSFNN</sequence>
<evidence type="ECO:0000256" key="2">
    <source>
        <dbReference type="SAM" id="Phobius"/>
    </source>
</evidence>
<gene>
    <name evidence="3" type="ORF">ACHAWU_010093</name>
</gene>
<dbReference type="InterPro" id="IPR051706">
    <property type="entry name" value="Glycosyltransferase_domain"/>
</dbReference>
<dbReference type="Gene3D" id="3.90.550.20">
    <property type="match status" value="1"/>
</dbReference>
<name>A0ABD3MIV4_9STRA</name>
<protein>
    <submittedName>
        <fullName evidence="3">Uncharacterized protein</fullName>
    </submittedName>
</protein>
<dbReference type="Pfam" id="PF04488">
    <property type="entry name" value="Gly_transf_sug"/>
    <property type="match status" value="1"/>
</dbReference>
<dbReference type="GO" id="GO:0006688">
    <property type="term" value="P:glycosphingolipid biosynthetic process"/>
    <property type="evidence" value="ECO:0007669"/>
    <property type="project" value="UniProtKB-ARBA"/>
</dbReference>
<dbReference type="GO" id="GO:0016740">
    <property type="term" value="F:transferase activity"/>
    <property type="evidence" value="ECO:0007669"/>
    <property type="project" value="UniProtKB-KW"/>
</dbReference>
<proteinExistence type="predicted"/>
<keyword evidence="2" id="KW-0472">Membrane</keyword>
<feature type="transmembrane region" description="Helical" evidence="2">
    <location>
        <begin position="103"/>
        <end position="124"/>
    </location>
</feature>
<dbReference type="EMBL" id="JALLBG020000144">
    <property type="protein sequence ID" value="KAL3761916.1"/>
    <property type="molecule type" value="Genomic_DNA"/>
</dbReference>
<reference evidence="3 4" key="1">
    <citation type="submission" date="2024-10" db="EMBL/GenBank/DDBJ databases">
        <title>Updated reference genomes for cyclostephanoid diatoms.</title>
        <authorList>
            <person name="Roberts W.R."/>
            <person name="Alverson A.J."/>
        </authorList>
    </citation>
    <scope>NUCLEOTIDE SEQUENCE [LARGE SCALE GENOMIC DNA]</scope>
    <source>
        <strain evidence="3 4">AJA232-27</strain>
    </source>
</reference>
<dbReference type="GO" id="GO:0006673">
    <property type="term" value="P:inositol phosphoceramide metabolic process"/>
    <property type="evidence" value="ECO:0007669"/>
    <property type="project" value="UniProtKB-ARBA"/>
</dbReference>
<evidence type="ECO:0000313" key="3">
    <source>
        <dbReference type="EMBL" id="KAL3761916.1"/>
    </source>
</evidence>
<dbReference type="AlphaFoldDB" id="A0ABD3MIV4"/>
<dbReference type="InterPro" id="IPR007577">
    <property type="entry name" value="GlycoTrfase_DXD_sugar-bd_CS"/>
</dbReference>
<dbReference type="SUPFAM" id="SSF53448">
    <property type="entry name" value="Nucleotide-diphospho-sugar transferases"/>
    <property type="match status" value="1"/>
</dbReference>
<organism evidence="3 4">
    <name type="scientific">Discostella pseudostelligera</name>
    <dbReference type="NCBI Taxonomy" id="259834"/>
    <lineage>
        <taxon>Eukaryota</taxon>
        <taxon>Sar</taxon>
        <taxon>Stramenopiles</taxon>
        <taxon>Ochrophyta</taxon>
        <taxon>Bacillariophyta</taxon>
        <taxon>Coscinodiscophyceae</taxon>
        <taxon>Thalassiosirophycidae</taxon>
        <taxon>Stephanodiscales</taxon>
        <taxon>Stephanodiscaceae</taxon>
        <taxon>Discostella</taxon>
    </lineage>
</organism>
<keyword evidence="2" id="KW-0812">Transmembrane</keyword>
<evidence type="ECO:0000256" key="1">
    <source>
        <dbReference type="ARBA" id="ARBA00022679"/>
    </source>
</evidence>
<keyword evidence="1" id="KW-0808">Transferase</keyword>
<dbReference type="InterPro" id="IPR029044">
    <property type="entry name" value="Nucleotide-diphossugar_trans"/>
</dbReference>
<dbReference type="GO" id="GO:0016020">
    <property type="term" value="C:membrane"/>
    <property type="evidence" value="ECO:0007669"/>
    <property type="project" value="GOC"/>
</dbReference>
<dbReference type="PANTHER" id="PTHR32385:SF15">
    <property type="entry name" value="INOSITOL PHOSPHOCERAMIDE MANNOSYLTRANSFERASE 1"/>
    <property type="match status" value="1"/>
</dbReference>
<keyword evidence="2" id="KW-1133">Transmembrane helix</keyword>